<evidence type="ECO:0000313" key="1">
    <source>
        <dbReference type="EMBL" id="KAH8384336.1"/>
    </source>
</evidence>
<organism evidence="1 2">
    <name type="scientific">Drosophila rubida</name>
    <dbReference type="NCBI Taxonomy" id="30044"/>
    <lineage>
        <taxon>Eukaryota</taxon>
        <taxon>Metazoa</taxon>
        <taxon>Ecdysozoa</taxon>
        <taxon>Arthropoda</taxon>
        <taxon>Hexapoda</taxon>
        <taxon>Insecta</taxon>
        <taxon>Pterygota</taxon>
        <taxon>Neoptera</taxon>
        <taxon>Endopterygota</taxon>
        <taxon>Diptera</taxon>
        <taxon>Brachycera</taxon>
        <taxon>Muscomorpha</taxon>
        <taxon>Ephydroidea</taxon>
        <taxon>Drosophilidae</taxon>
        <taxon>Drosophila</taxon>
    </lineage>
</organism>
<sequence>RSAASGVPATTFNAVPRKFRLLAIRWCTSNTDNILLACFTSTSSNFLICDCGNLSDNFIVSSIIML</sequence>
<comment type="caution">
    <text evidence="1">The sequence shown here is derived from an EMBL/GenBank/DDBJ whole genome shotgun (WGS) entry which is preliminary data.</text>
</comment>
<reference evidence="1" key="1">
    <citation type="journal article" date="2021" name="Mol. Ecol. Resour.">
        <title>Phylogenomic analyses of the genus Drosophila reveals genomic signals of climate adaptation.</title>
        <authorList>
            <person name="Li F."/>
            <person name="Rane R.V."/>
            <person name="Luria V."/>
            <person name="Xiong Z."/>
            <person name="Chen J."/>
            <person name="Li Z."/>
            <person name="Catullo R.A."/>
            <person name="Griffin P.C."/>
            <person name="Schiffer M."/>
            <person name="Pearce S."/>
            <person name="Lee S.F."/>
            <person name="McElroy K."/>
            <person name="Stocker A."/>
            <person name="Shirriffs J."/>
            <person name="Cockerell F."/>
            <person name="Coppin C."/>
            <person name="Sgro C.M."/>
            <person name="Karger A."/>
            <person name="Cain J.W."/>
            <person name="Weber J.A."/>
            <person name="Santpere G."/>
            <person name="Kirschner M.W."/>
            <person name="Hoffmann A.A."/>
            <person name="Oakeshott J.G."/>
            <person name="Zhang G."/>
        </authorList>
    </citation>
    <scope>NUCLEOTIDE SEQUENCE</scope>
    <source>
        <strain evidence="1">BGI-SZ-2011g</strain>
    </source>
</reference>
<feature type="non-terminal residue" evidence="1">
    <location>
        <position position="1"/>
    </location>
</feature>
<evidence type="ECO:0000313" key="2">
    <source>
        <dbReference type="Proteomes" id="UP001200034"/>
    </source>
</evidence>
<dbReference type="EMBL" id="JAJJHW010000705">
    <property type="protein sequence ID" value="KAH8384336.1"/>
    <property type="molecule type" value="Genomic_DNA"/>
</dbReference>
<feature type="non-terminal residue" evidence="1">
    <location>
        <position position="66"/>
    </location>
</feature>
<name>A0AAD4K7M4_9MUSC</name>
<keyword evidence="2" id="KW-1185">Reference proteome</keyword>
<protein>
    <submittedName>
        <fullName evidence="1">Uncharacterized protein</fullName>
    </submittedName>
</protein>
<proteinExistence type="predicted"/>
<dbReference type="Proteomes" id="UP001200034">
    <property type="component" value="Unassembled WGS sequence"/>
</dbReference>
<accession>A0AAD4K7M4</accession>
<dbReference type="AlphaFoldDB" id="A0AAD4K7M4"/>
<gene>
    <name evidence="1" type="ORF">KR093_001936</name>
</gene>